<dbReference type="GO" id="GO:0003924">
    <property type="term" value="F:GTPase activity"/>
    <property type="evidence" value="ECO:0007669"/>
    <property type="project" value="TreeGrafter"/>
</dbReference>
<comment type="similarity">
    <text evidence="1">Belongs to the GTP-binding SRP family.</text>
</comment>
<dbReference type="SMART" id="SM00962">
    <property type="entry name" value="SRP54"/>
    <property type="match status" value="1"/>
</dbReference>
<dbReference type="SMART" id="SM00963">
    <property type="entry name" value="SRP54_N"/>
    <property type="match status" value="1"/>
</dbReference>
<dbReference type="PANTHER" id="PTHR43134:SF1">
    <property type="entry name" value="SIGNAL RECOGNITION PARTICLE RECEPTOR SUBUNIT ALPHA"/>
    <property type="match status" value="1"/>
</dbReference>
<evidence type="ECO:0000256" key="6">
    <source>
        <dbReference type="ARBA" id="ARBA00029433"/>
    </source>
</evidence>
<dbReference type="Gene3D" id="3.40.50.300">
    <property type="entry name" value="P-loop containing nucleotide triphosphate hydrolases"/>
    <property type="match status" value="1"/>
</dbReference>
<dbReference type="GO" id="GO:0005525">
    <property type="term" value="F:GTP binding"/>
    <property type="evidence" value="ECO:0007669"/>
    <property type="project" value="UniProtKB-KW"/>
</dbReference>
<evidence type="ECO:0000256" key="2">
    <source>
        <dbReference type="ARBA" id="ARBA00022741"/>
    </source>
</evidence>
<name>A0A3B0RV03_9ZZZZ</name>
<dbReference type="InterPro" id="IPR013822">
    <property type="entry name" value="Signal_recog_particl_SRP54_hlx"/>
</dbReference>
<keyword evidence="7" id="KW-1133">Transmembrane helix</keyword>
<dbReference type="SUPFAM" id="SSF47364">
    <property type="entry name" value="Domain of the SRP/SRP receptor G-proteins"/>
    <property type="match status" value="1"/>
</dbReference>
<evidence type="ECO:0000313" key="11">
    <source>
        <dbReference type="EMBL" id="VAV95292.1"/>
    </source>
</evidence>
<dbReference type="AlphaFoldDB" id="A0A3B0RV03"/>
<dbReference type="PANTHER" id="PTHR43134">
    <property type="entry name" value="SIGNAL RECOGNITION PARTICLE RECEPTOR SUBUNIT ALPHA"/>
    <property type="match status" value="1"/>
</dbReference>
<feature type="transmembrane region" description="Helical" evidence="7">
    <location>
        <begin position="6"/>
        <end position="24"/>
    </location>
</feature>
<comment type="subcellular location">
    <subcellularLocation>
        <location evidence="6">Endomembrane system</location>
        <topology evidence="6">Peripheral membrane protein</topology>
        <orientation evidence="6">Cytoplasmic side</orientation>
    </subcellularLocation>
</comment>
<dbReference type="GO" id="GO:0005047">
    <property type="term" value="F:signal recognition particle binding"/>
    <property type="evidence" value="ECO:0007669"/>
    <property type="project" value="TreeGrafter"/>
</dbReference>
<dbReference type="SUPFAM" id="SSF52540">
    <property type="entry name" value="P-loop containing nucleoside triphosphate hydrolases"/>
    <property type="match status" value="1"/>
</dbReference>
<dbReference type="GO" id="GO:0006614">
    <property type="term" value="P:SRP-dependent cotranslational protein targeting to membrane"/>
    <property type="evidence" value="ECO:0007669"/>
    <property type="project" value="InterPro"/>
</dbReference>
<dbReference type="InterPro" id="IPR027417">
    <property type="entry name" value="P-loop_NTPase"/>
</dbReference>
<dbReference type="InterPro" id="IPR003593">
    <property type="entry name" value="AAA+_ATPase"/>
</dbReference>
<keyword evidence="3" id="KW-0342">GTP-binding</keyword>
<feature type="domain" description="SRP54-type proteins GTP-binding" evidence="9">
    <location>
        <begin position="136"/>
        <end position="270"/>
    </location>
</feature>
<evidence type="ECO:0000259" key="10">
    <source>
        <dbReference type="SMART" id="SM00963"/>
    </source>
</evidence>
<gene>
    <name evidence="11" type="ORF">MNBD_ACTINO01-969</name>
</gene>
<proteinExistence type="inferred from homology"/>
<evidence type="ECO:0000259" key="9">
    <source>
        <dbReference type="SMART" id="SM00962"/>
    </source>
</evidence>
<evidence type="ECO:0000259" key="8">
    <source>
        <dbReference type="SMART" id="SM00382"/>
    </source>
</evidence>
<dbReference type="InterPro" id="IPR036225">
    <property type="entry name" value="SRP/SRP_N"/>
</dbReference>
<evidence type="ECO:0000256" key="7">
    <source>
        <dbReference type="SAM" id="Phobius"/>
    </source>
</evidence>
<keyword evidence="7" id="KW-0812">Transmembrane</keyword>
<evidence type="ECO:0000256" key="3">
    <source>
        <dbReference type="ARBA" id="ARBA00023134"/>
    </source>
</evidence>
<evidence type="ECO:0000256" key="1">
    <source>
        <dbReference type="ARBA" id="ARBA00008531"/>
    </source>
</evidence>
<dbReference type="Pfam" id="PF02881">
    <property type="entry name" value="SRP54_N"/>
    <property type="match status" value="1"/>
</dbReference>
<dbReference type="GO" id="GO:0012505">
    <property type="term" value="C:endomembrane system"/>
    <property type="evidence" value="ECO:0007669"/>
    <property type="project" value="UniProtKB-SubCell"/>
</dbReference>
<dbReference type="GO" id="GO:0005737">
    <property type="term" value="C:cytoplasm"/>
    <property type="evidence" value="ECO:0007669"/>
    <property type="project" value="UniProtKB-ARBA"/>
</dbReference>
<dbReference type="InterPro" id="IPR042101">
    <property type="entry name" value="SRP54_N_sf"/>
</dbReference>
<keyword evidence="5 11" id="KW-0675">Receptor</keyword>
<feature type="domain" description="AAA+ ATPase" evidence="8">
    <location>
        <begin position="135"/>
        <end position="264"/>
    </location>
</feature>
<feature type="domain" description="Signal recognition particle SRP54 helical bundle" evidence="10">
    <location>
        <begin position="47"/>
        <end position="123"/>
    </location>
</feature>
<evidence type="ECO:0000256" key="5">
    <source>
        <dbReference type="ARBA" id="ARBA00023170"/>
    </source>
</evidence>
<feature type="non-terminal residue" evidence="11">
    <location>
        <position position="270"/>
    </location>
</feature>
<dbReference type="Gene3D" id="1.20.120.140">
    <property type="entry name" value="Signal recognition particle SRP54, nucleotide-binding domain"/>
    <property type="match status" value="1"/>
</dbReference>
<dbReference type="InterPro" id="IPR000897">
    <property type="entry name" value="SRP54_GTPase_dom"/>
</dbReference>
<dbReference type="Pfam" id="PF00448">
    <property type="entry name" value="SRP54"/>
    <property type="match status" value="1"/>
</dbReference>
<keyword evidence="2" id="KW-0547">Nucleotide-binding</keyword>
<evidence type="ECO:0000256" key="4">
    <source>
        <dbReference type="ARBA" id="ARBA00023136"/>
    </source>
</evidence>
<dbReference type="GO" id="GO:0005886">
    <property type="term" value="C:plasma membrane"/>
    <property type="evidence" value="ECO:0007669"/>
    <property type="project" value="TreeGrafter"/>
</dbReference>
<organism evidence="11">
    <name type="scientific">hydrothermal vent metagenome</name>
    <dbReference type="NCBI Taxonomy" id="652676"/>
    <lineage>
        <taxon>unclassified sequences</taxon>
        <taxon>metagenomes</taxon>
        <taxon>ecological metagenomes</taxon>
    </lineage>
</organism>
<dbReference type="EMBL" id="UOEI01000143">
    <property type="protein sequence ID" value="VAV95292.1"/>
    <property type="molecule type" value="Genomic_DNA"/>
</dbReference>
<protein>
    <submittedName>
        <fullName evidence="11">Signal recognition particle receptor FtsY</fullName>
    </submittedName>
</protein>
<accession>A0A3B0RV03</accession>
<dbReference type="SMART" id="SM00382">
    <property type="entry name" value="AAA"/>
    <property type="match status" value="1"/>
</dbReference>
<sequence>MDPILIIILAVVAVAIVVVAVIAMRRRPDSPAAQSTVTAPGKAEKGLRDRLAKPRGALAGALGSLLSSAHLDDKDWEELEDALVAADVGPQTASEIVASVKAAKPKSGEEARSLLERELVSILDGKDRILHLEGSPAVIVVVGVNGTGKTTSIAKIANKLVSDGSSVVLGAADTFRAAADTQLRTWGDRVGVPVVSGMSGADPASVAFDAFSKAKSDGADVVIIDTAGRLHSQTNLMDELSKVVRILEREAGAIDETLLVLDGTTGQNGL</sequence>
<reference evidence="11" key="1">
    <citation type="submission" date="2018-06" db="EMBL/GenBank/DDBJ databases">
        <authorList>
            <person name="Zhirakovskaya E."/>
        </authorList>
    </citation>
    <scope>NUCLEOTIDE SEQUENCE</scope>
</reference>
<keyword evidence="4 7" id="KW-0472">Membrane</keyword>